<feature type="domain" description="UspA" evidence="4">
    <location>
        <begin position="1"/>
        <end position="135"/>
    </location>
</feature>
<evidence type="ECO:0000313" key="8">
    <source>
        <dbReference type="Proteomes" id="UP000561726"/>
    </source>
</evidence>
<accession>A0A099J513</accession>
<evidence type="ECO:0000313" key="6">
    <source>
        <dbReference type="EMBL" id="MBB5642641.1"/>
    </source>
</evidence>
<gene>
    <name evidence="6" type="ORF">BJ997_003189</name>
    <name evidence="5" type="ORF">GY21_14720</name>
</gene>
<evidence type="ECO:0000256" key="3">
    <source>
        <dbReference type="ARBA" id="ARBA00022840"/>
    </source>
</evidence>
<protein>
    <submittedName>
        <fullName evidence="6">Nucleotide-binding universal stress UspA family protein</fullName>
    </submittedName>
</protein>
<dbReference type="Gene3D" id="3.40.50.620">
    <property type="entry name" value="HUPs"/>
    <property type="match status" value="2"/>
</dbReference>
<dbReference type="eggNOG" id="COG0589">
    <property type="taxonomic scope" value="Bacteria"/>
</dbReference>
<evidence type="ECO:0000259" key="4">
    <source>
        <dbReference type="Pfam" id="PF00582"/>
    </source>
</evidence>
<dbReference type="EMBL" id="JPXF01000067">
    <property type="protein sequence ID" value="KGJ72538.1"/>
    <property type="molecule type" value="Genomic_DNA"/>
</dbReference>
<dbReference type="PANTHER" id="PTHR46268:SF27">
    <property type="entry name" value="UNIVERSAL STRESS PROTEIN RV2623"/>
    <property type="match status" value="1"/>
</dbReference>
<feature type="domain" description="UspA" evidence="4">
    <location>
        <begin position="145"/>
        <end position="280"/>
    </location>
</feature>
<dbReference type="AlphaFoldDB" id="A0A099J513"/>
<proteinExistence type="inferred from homology"/>
<dbReference type="InterPro" id="IPR006016">
    <property type="entry name" value="UspA"/>
</dbReference>
<dbReference type="PRINTS" id="PR01438">
    <property type="entry name" value="UNVRSLSTRESS"/>
</dbReference>
<dbReference type="RefSeq" id="WP_035837660.1">
    <property type="nucleotide sequence ID" value="NZ_JACHBQ010000001.1"/>
</dbReference>
<evidence type="ECO:0000256" key="2">
    <source>
        <dbReference type="ARBA" id="ARBA00022741"/>
    </source>
</evidence>
<dbReference type="GO" id="GO:0005524">
    <property type="term" value="F:ATP binding"/>
    <property type="evidence" value="ECO:0007669"/>
    <property type="project" value="UniProtKB-KW"/>
</dbReference>
<reference evidence="5 7" key="1">
    <citation type="submission" date="2014-08" db="EMBL/GenBank/DDBJ databases">
        <authorList>
            <person name="Sisinthy S."/>
        </authorList>
    </citation>
    <scope>NUCLEOTIDE SEQUENCE [LARGE SCALE GENOMIC DNA]</scope>
    <source>
        <strain evidence="5 7">RuG17</strain>
    </source>
</reference>
<keyword evidence="2" id="KW-0547">Nucleotide-binding</keyword>
<dbReference type="InterPro" id="IPR006015">
    <property type="entry name" value="Universal_stress_UspA"/>
</dbReference>
<dbReference type="SUPFAM" id="SSF52402">
    <property type="entry name" value="Adenine nucleotide alpha hydrolases-like"/>
    <property type="match status" value="2"/>
</dbReference>
<dbReference type="InterPro" id="IPR014729">
    <property type="entry name" value="Rossmann-like_a/b/a_fold"/>
</dbReference>
<dbReference type="OrthoDB" id="4931198at2"/>
<evidence type="ECO:0000256" key="1">
    <source>
        <dbReference type="ARBA" id="ARBA00008791"/>
    </source>
</evidence>
<comment type="caution">
    <text evidence="5">The sequence shown here is derived from an EMBL/GenBank/DDBJ whole genome shotgun (WGS) entry which is preliminary data.</text>
</comment>
<sequence length="286" mass="30505">MNRKIVVGVDELEPSGAALEWALRRAEELDAPVALVHTVQAAWLAEGYGYYNTIINEEEALVRQIESRAAELAPTVTATATLRTGTAPHVLSELSEDASLIVVGTDRKTGFDGDFFGSVSLQIAAQSACPVAVIPHLPFGDRTGVVVGVDGSEDALDAVEFAAAEADRTGQELTAVYAARVPTQRVLKHIPEESIAERLDEERVVLAESVAGLTSRYPDLVVHQVLVTDDTPARALLHAAAHAQLLVVGSHGRGALSRLWMGSVSHEVLGQAPCPTVITRTRRKKA</sequence>
<evidence type="ECO:0000313" key="7">
    <source>
        <dbReference type="Proteomes" id="UP000029864"/>
    </source>
</evidence>
<dbReference type="Proteomes" id="UP000029864">
    <property type="component" value="Unassembled WGS sequence"/>
</dbReference>
<keyword evidence="3" id="KW-0067">ATP-binding</keyword>
<keyword evidence="7" id="KW-1185">Reference proteome</keyword>
<dbReference type="Proteomes" id="UP000561726">
    <property type="component" value="Unassembled WGS sequence"/>
</dbReference>
<comment type="similarity">
    <text evidence="1">Belongs to the universal stress protein A family.</text>
</comment>
<organism evidence="5 7">
    <name type="scientific">Cryobacterium roopkundense</name>
    <dbReference type="NCBI Taxonomy" id="1001240"/>
    <lineage>
        <taxon>Bacteria</taxon>
        <taxon>Bacillati</taxon>
        <taxon>Actinomycetota</taxon>
        <taxon>Actinomycetes</taxon>
        <taxon>Micrococcales</taxon>
        <taxon>Microbacteriaceae</taxon>
        <taxon>Cryobacterium</taxon>
    </lineage>
</organism>
<dbReference type="CDD" id="cd00293">
    <property type="entry name" value="USP-like"/>
    <property type="match status" value="1"/>
</dbReference>
<dbReference type="PANTHER" id="PTHR46268">
    <property type="entry name" value="STRESS RESPONSE PROTEIN NHAX"/>
    <property type="match status" value="1"/>
</dbReference>
<dbReference type="Pfam" id="PF00582">
    <property type="entry name" value="Usp"/>
    <property type="match status" value="2"/>
</dbReference>
<evidence type="ECO:0000313" key="5">
    <source>
        <dbReference type="EMBL" id="KGJ72538.1"/>
    </source>
</evidence>
<name>A0A099J513_9MICO</name>
<reference evidence="6 8" key="2">
    <citation type="submission" date="2020-08" db="EMBL/GenBank/DDBJ databases">
        <title>Sequencing the genomes of 1000 actinobacteria strains.</title>
        <authorList>
            <person name="Klenk H.-P."/>
        </authorList>
    </citation>
    <scope>NUCLEOTIDE SEQUENCE [LARGE SCALE GENOMIC DNA]</scope>
    <source>
        <strain evidence="6 8">DSM 21065</strain>
    </source>
</reference>
<dbReference type="EMBL" id="JACHBQ010000001">
    <property type="protein sequence ID" value="MBB5642641.1"/>
    <property type="molecule type" value="Genomic_DNA"/>
</dbReference>
<dbReference type="STRING" id="1001240.GY21_14720"/>